<accession>A0A4P6F713</accession>
<keyword evidence="2" id="KW-1185">Reference proteome</keyword>
<sequence length="195" mass="20268">MPRVVVVPATPLLVRGASGRTDALAGVRAVVRDVLVRELGDVLADAPVQVLGVGPTTRAGRLRPTLGAAGIADRQVPILAALDDAATAWDGLASTGPSVALLALADAGTDLARRPVDVVELSPEASTAEVTAVVERLRHLRDDALLVVADHPAPAVDAVVEALTAVGHWTTDVTDVPQRHEHLPPAYRVTVSRTR</sequence>
<dbReference type="AlphaFoldDB" id="A0A4P6F713"/>
<dbReference type="KEGG" id="xya:ET471_11695"/>
<proteinExistence type="predicted"/>
<dbReference type="RefSeq" id="WP_129188523.1">
    <property type="nucleotide sequence ID" value="NZ_CP035493.1"/>
</dbReference>
<reference evidence="1 2" key="1">
    <citation type="submission" date="2019-01" db="EMBL/GenBank/DDBJ databases">
        <title>Genome sequencing of strain FW10M-9.</title>
        <authorList>
            <person name="Heo J."/>
            <person name="Kim S.-J."/>
            <person name="Kim J.-S."/>
            <person name="Hong S.-B."/>
            <person name="Kwon S.-W."/>
        </authorList>
    </citation>
    <scope>NUCLEOTIDE SEQUENCE [LARGE SCALE GENOMIC DNA]</scope>
    <source>
        <strain evidence="1 2">FW10M-9</strain>
    </source>
</reference>
<name>A0A4P6F713_9MICO</name>
<dbReference type="OrthoDB" id="5146855at2"/>
<protein>
    <submittedName>
        <fullName evidence="1">Uncharacterized protein</fullName>
    </submittedName>
</protein>
<dbReference type="EMBL" id="CP035493">
    <property type="protein sequence ID" value="QAY70603.1"/>
    <property type="molecule type" value="Genomic_DNA"/>
</dbReference>
<dbReference type="Proteomes" id="UP000292118">
    <property type="component" value="Chromosome"/>
</dbReference>
<organism evidence="1 2">
    <name type="scientific">Xylanimonas protaetiae</name>
    <dbReference type="NCBI Taxonomy" id="2509457"/>
    <lineage>
        <taxon>Bacteria</taxon>
        <taxon>Bacillati</taxon>
        <taxon>Actinomycetota</taxon>
        <taxon>Actinomycetes</taxon>
        <taxon>Micrococcales</taxon>
        <taxon>Promicromonosporaceae</taxon>
        <taxon>Xylanimonas</taxon>
    </lineage>
</organism>
<evidence type="ECO:0000313" key="1">
    <source>
        <dbReference type="EMBL" id="QAY70603.1"/>
    </source>
</evidence>
<gene>
    <name evidence="1" type="ORF">ET471_11695</name>
</gene>
<evidence type="ECO:0000313" key="2">
    <source>
        <dbReference type="Proteomes" id="UP000292118"/>
    </source>
</evidence>